<evidence type="ECO:0000313" key="8">
    <source>
        <dbReference type="EMBL" id="KZN06330.1"/>
    </source>
</evidence>
<dbReference type="PRINTS" id="PR00404">
    <property type="entry name" value="MADSDOMAIN"/>
</dbReference>
<keyword evidence="4" id="KW-0804">Transcription</keyword>
<dbReference type="PROSITE" id="PS50066">
    <property type="entry name" value="MADS_BOX_2"/>
    <property type="match status" value="1"/>
</dbReference>
<dbReference type="Gramene" id="KZN06330">
    <property type="protein sequence ID" value="KZN06330"/>
    <property type="gene ID" value="DCAR_007167"/>
</dbReference>
<dbReference type="SUPFAM" id="SSF55455">
    <property type="entry name" value="SRF-like"/>
    <property type="match status" value="1"/>
</dbReference>
<dbReference type="GO" id="GO:0080092">
    <property type="term" value="P:regulation of pollen tube growth"/>
    <property type="evidence" value="ECO:0007669"/>
    <property type="project" value="UniProtKB-ARBA"/>
</dbReference>
<proteinExistence type="predicted"/>
<evidence type="ECO:0000256" key="4">
    <source>
        <dbReference type="ARBA" id="ARBA00023163"/>
    </source>
</evidence>
<evidence type="ECO:0000256" key="2">
    <source>
        <dbReference type="ARBA" id="ARBA00023015"/>
    </source>
</evidence>
<keyword evidence="5" id="KW-0539">Nucleus</keyword>
<protein>
    <recommendedName>
        <fullName evidence="7">MADS-box domain-containing protein</fullName>
    </recommendedName>
</protein>
<dbReference type="OMA" id="INMQANA"/>
<feature type="domain" description="MADS-box" evidence="7">
    <location>
        <begin position="1"/>
        <end position="61"/>
    </location>
</feature>
<dbReference type="InterPro" id="IPR050142">
    <property type="entry name" value="MADS-box/MEF2_TF"/>
</dbReference>
<dbReference type="Pfam" id="PF00319">
    <property type="entry name" value="SRF-TF"/>
    <property type="match status" value="1"/>
</dbReference>
<accession>A0A166EB99</accession>
<dbReference type="PANTHER" id="PTHR48019">
    <property type="entry name" value="SERUM RESPONSE FACTOR HOMOLOG"/>
    <property type="match status" value="1"/>
</dbReference>
<dbReference type="EMBL" id="LNRQ01000002">
    <property type="protein sequence ID" value="KZN06330.1"/>
    <property type="molecule type" value="Genomic_DNA"/>
</dbReference>
<dbReference type="GO" id="GO:0046983">
    <property type="term" value="F:protein dimerization activity"/>
    <property type="evidence" value="ECO:0007669"/>
    <property type="project" value="InterPro"/>
</dbReference>
<evidence type="ECO:0000256" key="6">
    <source>
        <dbReference type="SAM" id="Coils"/>
    </source>
</evidence>
<comment type="caution">
    <text evidence="8">The sequence shown here is derived from an EMBL/GenBank/DDBJ whole genome shotgun (WGS) entry which is preliminary data.</text>
</comment>
<dbReference type="InterPro" id="IPR002100">
    <property type="entry name" value="TF_MADSbox"/>
</dbReference>
<comment type="subcellular location">
    <subcellularLocation>
        <location evidence="1">Nucleus</location>
    </subcellularLocation>
</comment>
<reference evidence="8" key="1">
    <citation type="journal article" date="2016" name="Nat. Genet.">
        <title>A high-quality carrot genome assembly provides new insights into carotenoid accumulation and asterid genome evolution.</title>
        <authorList>
            <person name="Iorizzo M."/>
            <person name="Ellison S."/>
            <person name="Senalik D."/>
            <person name="Zeng P."/>
            <person name="Satapoomin P."/>
            <person name="Huang J."/>
            <person name="Bowman M."/>
            <person name="Iovene M."/>
            <person name="Sanseverino W."/>
            <person name="Cavagnaro P."/>
            <person name="Yildiz M."/>
            <person name="Macko-Podgorni A."/>
            <person name="Moranska E."/>
            <person name="Grzebelus E."/>
            <person name="Grzebelus D."/>
            <person name="Ashrafi H."/>
            <person name="Zheng Z."/>
            <person name="Cheng S."/>
            <person name="Spooner D."/>
            <person name="Van Deynze A."/>
            <person name="Simon P."/>
        </authorList>
    </citation>
    <scope>NUCLEOTIDE SEQUENCE [LARGE SCALE GENOMIC DNA]</scope>
    <source>
        <tissue evidence="8">Leaf</tissue>
    </source>
</reference>
<evidence type="ECO:0000256" key="5">
    <source>
        <dbReference type="ARBA" id="ARBA00023242"/>
    </source>
</evidence>
<dbReference type="InterPro" id="IPR036879">
    <property type="entry name" value="TF_MADSbox_sf"/>
</dbReference>
<feature type="coiled-coil region" evidence="6">
    <location>
        <begin position="77"/>
        <end position="174"/>
    </location>
</feature>
<evidence type="ECO:0000259" key="7">
    <source>
        <dbReference type="PROSITE" id="PS50066"/>
    </source>
</evidence>
<gene>
    <name evidence="8" type="ORF">DCAR_007167</name>
</gene>
<keyword evidence="3" id="KW-0238">DNA-binding</keyword>
<dbReference type="FunFam" id="3.40.1810.10:FF:000010">
    <property type="entry name" value="Agamous-like MADS-box protein AGL30"/>
    <property type="match status" value="1"/>
</dbReference>
<dbReference type="GO" id="GO:0010152">
    <property type="term" value="P:pollen maturation"/>
    <property type="evidence" value="ECO:0007669"/>
    <property type="project" value="UniProtKB-ARBA"/>
</dbReference>
<dbReference type="Gene3D" id="3.40.1810.10">
    <property type="entry name" value="Transcription factor, MADS-box"/>
    <property type="match status" value="1"/>
</dbReference>
<keyword evidence="6" id="KW-0175">Coiled coil</keyword>
<dbReference type="GO" id="GO:0005634">
    <property type="term" value="C:nucleus"/>
    <property type="evidence" value="ECO:0007669"/>
    <property type="project" value="UniProtKB-SubCell"/>
</dbReference>
<organism evidence="8">
    <name type="scientific">Daucus carota subsp. sativus</name>
    <name type="common">Carrot</name>
    <dbReference type="NCBI Taxonomy" id="79200"/>
    <lineage>
        <taxon>Eukaryota</taxon>
        <taxon>Viridiplantae</taxon>
        <taxon>Streptophyta</taxon>
        <taxon>Embryophyta</taxon>
        <taxon>Tracheophyta</taxon>
        <taxon>Spermatophyta</taxon>
        <taxon>Magnoliopsida</taxon>
        <taxon>eudicotyledons</taxon>
        <taxon>Gunneridae</taxon>
        <taxon>Pentapetalae</taxon>
        <taxon>asterids</taxon>
        <taxon>campanulids</taxon>
        <taxon>Apiales</taxon>
        <taxon>Apiaceae</taxon>
        <taxon>Apioideae</taxon>
        <taxon>Scandiceae</taxon>
        <taxon>Daucinae</taxon>
        <taxon>Daucus</taxon>
        <taxon>Daucus sect. Daucus</taxon>
    </lineage>
</organism>
<evidence type="ECO:0000256" key="1">
    <source>
        <dbReference type="ARBA" id="ARBA00004123"/>
    </source>
</evidence>
<evidence type="ECO:0000256" key="3">
    <source>
        <dbReference type="ARBA" id="ARBA00023125"/>
    </source>
</evidence>
<name>A0A166EB99_DAUCS</name>
<dbReference type="GO" id="GO:0003677">
    <property type="term" value="F:DNA binding"/>
    <property type="evidence" value="ECO:0007669"/>
    <property type="project" value="UniProtKB-KW"/>
</dbReference>
<keyword evidence="2" id="KW-0805">Transcription regulation</keyword>
<dbReference type="AlphaFoldDB" id="A0A166EB99"/>
<sequence>MGRVKLKIQKLENSTGRQSTYSKRKNGLTKKAKELAILCDIDLVLLMFSPSGKPSVYKGQRSSIEKIIERYSLHTPQERARRKLESLEALKKTFKKSNHDVKIQDFLGPNYISVEDLRSQAESLHIQLSEAQKKLSNWTSVDTMDSIENLGQMELFLRNSLDQLQTQKVNLEKQQQMDMQYFNKFQDDWHPPSTLGYEQLQPLQWVPNSHRQEITPNNLTSFPPREPECSVGTSIENYKNIINRGEGVVTPKEWQQDNFLAELNSRGSMNLLPNNQFNFQVHEQLIHPSSNFDLSNDQDFLPVEQINMQANAMEPLPYSKLEVPQSVYDPFHNNWDSNTAGTCGTETIEKHLLPQASS</sequence>
<dbReference type="SMART" id="SM00432">
    <property type="entry name" value="MADS"/>
    <property type="match status" value="1"/>
</dbReference>